<keyword evidence="2" id="KW-1185">Reference proteome</keyword>
<dbReference type="AlphaFoldDB" id="A0A1C7M5V8"/>
<evidence type="ECO:0000313" key="2">
    <source>
        <dbReference type="Proteomes" id="UP000092993"/>
    </source>
</evidence>
<comment type="caution">
    <text evidence="1">The sequence shown here is derived from an EMBL/GenBank/DDBJ whole genome shotgun (WGS) entry which is preliminary data.</text>
</comment>
<dbReference type="EMBL" id="LUGG01000009">
    <property type="protein sequence ID" value="OBZ72343.1"/>
    <property type="molecule type" value="Genomic_DNA"/>
</dbReference>
<sequence length="88" mass="10332">MLQSIVYFQHYSTLANEPYQANAWHSIPQSNRWRVESHFQSVFHRFVDVYLGRFRSQWYTPKLRPSRVEPGSALPPVSSKQVIVLVPS</sequence>
<name>A0A1C7M5V8_GRIFR</name>
<proteinExistence type="predicted"/>
<gene>
    <name evidence="1" type="ORF">A0H81_07344</name>
</gene>
<protein>
    <submittedName>
        <fullName evidence="1">Uncharacterized protein</fullName>
    </submittedName>
</protein>
<dbReference type="Proteomes" id="UP000092993">
    <property type="component" value="Unassembled WGS sequence"/>
</dbReference>
<reference evidence="1 2" key="1">
    <citation type="submission" date="2016-03" db="EMBL/GenBank/DDBJ databases">
        <title>Whole genome sequencing of Grifola frondosa 9006-11.</title>
        <authorList>
            <person name="Min B."/>
            <person name="Park H."/>
            <person name="Kim J.-G."/>
            <person name="Cho H."/>
            <person name="Oh Y.-L."/>
            <person name="Kong W.-S."/>
            <person name="Choi I.-G."/>
        </authorList>
    </citation>
    <scope>NUCLEOTIDE SEQUENCE [LARGE SCALE GENOMIC DNA]</scope>
    <source>
        <strain evidence="1 2">9006-11</strain>
    </source>
</reference>
<evidence type="ECO:0000313" key="1">
    <source>
        <dbReference type="EMBL" id="OBZ72343.1"/>
    </source>
</evidence>
<organism evidence="1 2">
    <name type="scientific">Grifola frondosa</name>
    <name type="common">Maitake</name>
    <name type="synonym">Polyporus frondosus</name>
    <dbReference type="NCBI Taxonomy" id="5627"/>
    <lineage>
        <taxon>Eukaryota</taxon>
        <taxon>Fungi</taxon>
        <taxon>Dikarya</taxon>
        <taxon>Basidiomycota</taxon>
        <taxon>Agaricomycotina</taxon>
        <taxon>Agaricomycetes</taxon>
        <taxon>Polyporales</taxon>
        <taxon>Grifolaceae</taxon>
        <taxon>Grifola</taxon>
    </lineage>
</organism>
<accession>A0A1C7M5V8</accession>